<evidence type="ECO:0000256" key="1">
    <source>
        <dbReference type="SAM" id="MobiDB-lite"/>
    </source>
</evidence>
<proteinExistence type="predicted"/>
<dbReference type="EMBL" id="JXTI01000161">
    <property type="protein sequence ID" value="KWX11718.1"/>
    <property type="molecule type" value="Genomic_DNA"/>
</dbReference>
<dbReference type="VEuPathDB" id="GiardiaDB:QR46_4321"/>
<dbReference type="Proteomes" id="UP000070089">
    <property type="component" value="Unassembled WGS sequence"/>
</dbReference>
<name>A0A132NNX4_GIAIN</name>
<evidence type="ECO:0000313" key="3">
    <source>
        <dbReference type="Proteomes" id="UP000070089"/>
    </source>
</evidence>
<feature type="compositionally biased region" description="Polar residues" evidence="1">
    <location>
        <begin position="267"/>
        <end position="276"/>
    </location>
</feature>
<feature type="compositionally biased region" description="Polar residues" evidence="1">
    <location>
        <begin position="305"/>
        <end position="315"/>
    </location>
</feature>
<feature type="region of interest" description="Disordered" evidence="1">
    <location>
        <begin position="267"/>
        <end position="364"/>
    </location>
</feature>
<reference evidence="2 3" key="1">
    <citation type="journal article" date="2015" name="Mol. Biochem. Parasitol.">
        <title>Identification of polymorphic genes for use in assemblage B genotyping assays through comparative genomics of multiple assemblage B Giardia duodenalis isolates.</title>
        <authorList>
            <person name="Wielinga C."/>
            <person name="Thompson R.C."/>
            <person name="Monis P."/>
            <person name="Ryan U."/>
        </authorList>
    </citation>
    <scope>NUCLEOTIDE SEQUENCE [LARGE SCALE GENOMIC DNA]</scope>
    <source>
        <strain evidence="2 3">BAH15c1</strain>
    </source>
</reference>
<dbReference type="OrthoDB" id="10257257at2759"/>
<comment type="caution">
    <text evidence="2">The sequence shown here is derived from an EMBL/GenBank/DDBJ whole genome shotgun (WGS) entry which is preliminary data.</text>
</comment>
<feature type="region of interest" description="Disordered" evidence="1">
    <location>
        <begin position="219"/>
        <end position="238"/>
    </location>
</feature>
<gene>
    <name evidence="2" type="ORF">QR46_4321</name>
</gene>
<protein>
    <submittedName>
        <fullName evidence="2">Uncharacterized protein</fullName>
    </submittedName>
</protein>
<accession>A0A132NNX4</accession>
<dbReference type="AlphaFoldDB" id="A0A132NNX4"/>
<evidence type="ECO:0000313" key="2">
    <source>
        <dbReference type="EMBL" id="KWX11718.1"/>
    </source>
</evidence>
<sequence length="364" mass="40704">MLYHIITASIALTALILKMSEKKKIYYYFASDPSREYTLNLPCEGRVSCKFARQHIIIQHTVRPDSKCFFELYRNVSTDAGNPKYKFIDSNEDILTETRLLVKRRPITIEDVKQDEYLSFDSLAPTLHDIIHSDMVADKLSTHDSDSLIDTNRQGVTELTKDLLTTLLSEIDNNLTMTIGKNTRADIIGQFSIDNSPPTVREGQQFLIGQANRIHQTFSKNQANEEEQDEDEDYKEKTTSNIAELWDKVMGYPKSFLCATKLRESAQTPASSSAMPGNSSHGGHGNYGAHSSSFSGAHVHASSPGAHNTSGSVTSAHAPGHSHRQDFRSGDNRPSGQHFPHNKRPREFNKEPIKVVLTGVRGQK</sequence>
<feature type="compositionally biased region" description="Acidic residues" evidence="1">
    <location>
        <begin position="224"/>
        <end position="233"/>
    </location>
</feature>
<organism evidence="2 3">
    <name type="scientific">Giardia duodenalis assemblage B</name>
    <dbReference type="NCBI Taxonomy" id="1394984"/>
    <lineage>
        <taxon>Eukaryota</taxon>
        <taxon>Metamonada</taxon>
        <taxon>Diplomonadida</taxon>
        <taxon>Hexamitidae</taxon>
        <taxon>Giardiinae</taxon>
        <taxon>Giardia</taxon>
    </lineage>
</organism>